<accession>A0A644UJS3</accession>
<dbReference type="InterPro" id="IPR001451">
    <property type="entry name" value="Hexapep"/>
</dbReference>
<proteinExistence type="predicted"/>
<dbReference type="EC" id="2.3.1.89" evidence="2"/>
<keyword evidence="1 2" id="KW-0808">Transferase</keyword>
<dbReference type="InterPro" id="IPR018357">
    <property type="entry name" value="Hexapep_transf_CS"/>
</dbReference>
<organism evidence="2">
    <name type="scientific">bioreactor metagenome</name>
    <dbReference type="NCBI Taxonomy" id="1076179"/>
    <lineage>
        <taxon>unclassified sequences</taxon>
        <taxon>metagenomes</taxon>
        <taxon>ecological metagenomes</taxon>
    </lineage>
</organism>
<evidence type="ECO:0000313" key="2">
    <source>
        <dbReference type="EMBL" id="MPL79141.1"/>
    </source>
</evidence>
<dbReference type="InterPro" id="IPR011004">
    <property type="entry name" value="Trimer_LpxA-like_sf"/>
</dbReference>
<dbReference type="EMBL" id="VSSQ01000123">
    <property type="protein sequence ID" value="MPL79141.1"/>
    <property type="molecule type" value="Genomic_DNA"/>
</dbReference>
<comment type="caution">
    <text evidence="2">The sequence shown here is derived from an EMBL/GenBank/DDBJ whole genome shotgun (WGS) entry which is preliminary data.</text>
</comment>
<dbReference type="PANTHER" id="PTHR23416:SF78">
    <property type="entry name" value="LIPOPOLYSACCHARIDE BIOSYNTHESIS O-ACETYL TRANSFERASE WBBJ-RELATED"/>
    <property type="match status" value="1"/>
</dbReference>
<dbReference type="PROSITE" id="PS00101">
    <property type="entry name" value="HEXAPEP_TRANSFERASES"/>
    <property type="match status" value="1"/>
</dbReference>
<sequence>MSILQGILRFIGFCISLVYSENSKKYTKRIKDHLYSKIAMNWFKQTGPHVRICPPLFLNGGKYITIGNNFSILNGGRIEAIDRYGNEIFNPDIIIGDNVVINSDCHIAAINKIKIGNNVVMASRVYISDHSHGKLTTEDLQIPVAERPLFSKGNIYIEDNVWIGEGVAILPNVRIGENSVIGANSVVTKDIPANSIAAGVPCRVLKTVSLK</sequence>
<evidence type="ECO:0000256" key="1">
    <source>
        <dbReference type="ARBA" id="ARBA00022679"/>
    </source>
</evidence>
<protein>
    <submittedName>
        <fullName evidence="2">2,3,4,5-tetrahydropyridine-2,6-dicarboxylate N-acetyltransferase</fullName>
        <ecNumber evidence="2">2.3.1.89</ecNumber>
    </submittedName>
</protein>
<gene>
    <name evidence="2" type="primary">dapH_11</name>
    <name evidence="2" type="ORF">SDC9_25016</name>
</gene>
<dbReference type="Pfam" id="PF00132">
    <property type="entry name" value="Hexapep"/>
    <property type="match status" value="1"/>
</dbReference>
<dbReference type="Gene3D" id="2.160.10.10">
    <property type="entry name" value="Hexapeptide repeat proteins"/>
    <property type="match status" value="1"/>
</dbReference>
<dbReference type="GO" id="GO:0047200">
    <property type="term" value="F:tetrahydrodipicolinate N-acetyltransferase activity"/>
    <property type="evidence" value="ECO:0007669"/>
    <property type="project" value="UniProtKB-EC"/>
</dbReference>
<reference evidence="2" key="1">
    <citation type="submission" date="2019-08" db="EMBL/GenBank/DDBJ databases">
        <authorList>
            <person name="Kucharzyk K."/>
            <person name="Murdoch R.W."/>
            <person name="Higgins S."/>
            <person name="Loffler F."/>
        </authorList>
    </citation>
    <scope>NUCLEOTIDE SEQUENCE</scope>
</reference>
<keyword evidence="2" id="KW-0012">Acyltransferase</keyword>
<dbReference type="SUPFAM" id="SSF51161">
    <property type="entry name" value="Trimeric LpxA-like enzymes"/>
    <property type="match status" value="1"/>
</dbReference>
<dbReference type="PANTHER" id="PTHR23416">
    <property type="entry name" value="SIALIC ACID SYNTHASE-RELATED"/>
    <property type="match status" value="1"/>
</dbReference>
<name>A0A644UJS3_9ZZZZ</name>
<dbReference type="CDD" id="cd04647">
    <property type="entry name" value="LbH_MAT_like"/>
    <property type="match status" value="1"/>
</dbReference>
<dbReference type="InterPro" id="IPR051159">
    <property type="entry name" value="Hexapeptide_acetyltransf"/>
</dbReference>
<dbReference type="AlphaFoldDB" id="A0A644UJS3"/>